<feature type="domain" description="MacB-like periplasmic core" evidence="8">
    <location>
        <begin position="21"/>
        <end position="207"/>
    </location>
</feature>
<keyword evidence="10" id="KW-1185">Reference proteome</keyword>
<name>A0A5R9IL46_9GAMM</name>
<keyword evidence="3 6" id="KW-0812">Transmembrane</keyword>
<keyword evidence="4 6" id="KW-1133">Transmembrane helix</keyword>
<evidence type="ECO:0000313" key="9">
    <source>
        <dbReference type="EMBL" id="TLU66255.1"/>
    </source>
</evidence>
<gene>
    <name evidence="9" type="ORF">FE810_06015</name>
</gene>
<dbReference type="PANTHER" id="PTHR30572:SF18">
    <property type="entry name" value="ABC-TYPE MACROLIDE FAMILY EXPORT SYSTEM PERMEASE COMPONENT 2"/>
    <property type="match status" value="1"/>
</dbReference>
<feature type="domain" description="ABC3 transporter permease C-terminal" evidence="7">
    <location>
        <begin position="705"/>
        <end position="820"/>
    </location>
</feature>
<evidence type="ECO:0000256" key="5">
    <source>
        <dbReference type="ARBA" id="ARBA00023136"/>
    </source>
</evidence>
<sequence length="827" mass="91689">MLLTNYFQTGWRNLLKNKLFSMINIIGLAIGLAACALIMMFVKHETSFDNFWNNADRIHRSHITFAIPGRDPMHASSAPGPLIHALKKDFPQVEYASRIGGWGPTIDHNGQVFVEQIKLVDADFAKMFSVDVLKGDLELALQDNSSIVLNESLAKKYFGEQDPLGQVLSLDFNFFKKDYKVAAIIADIPGNSQIDLPALIVIDENTWKEQNYMFHAWFSVNSQLFFTTHRAEDLLEINRQFDEFANRNFPQMPIGGDDAKASDFIKLSAMNIQDLHLNAIGFGEMRPQGSKTTVITFSAIAVLILLIACINFMNLSTAHAAKRAKEVSLRKVLGATRTNLVTQFLGESILMTLISVLLAFIMVELALPFYNDTLNQELVVSYDINTIATLLLLATGVGLLSGMYPAVILSGFRPATVLKANKSAETGASLKLRAALVIFQFAVSIGLFVATSVVYSQMQYAKQMDAGFNKDNMMVINRVSREEASNKRELLLQEIGKHPQVTAITYSNETPGNTNENNTSMRTPDMSEEDALIMGQRAVGYGFFEAYEINLIAGRGYDKTRSDISPTDEQLRAGEKFPGSIVINESALRRFGFTDAKSALGQTLITGRGDPGEDMFVELLIIGVVEDVHFNSLHATIRPEVYPLSAEFANSISVRFTGAPEQLVKDVENLWRQEVPGIPFSHSFVEDNIAELYQAEQGQATMFAVFSSLAILVASLGLFGLASFTADRRTKEIGVRKVMGAGVFDIVKMLMWQFTKPVMIASLIAWPVAFYFMNDWLQAFVYRIDTSVIIGLSIVAALFALCIAWVTVASNSIRVARANPIKALRYE</sequence>
<dbReference type="InterPro" id="IPR025857">
    <property type="entry name" value="MacB_PCD"/>
</dbReference>
<feature type="transmembrane region" description="Helical" evidence="6">
    <location>
        <begin position="390"/>
        <end position="412"/>
    </location>
</feature>
<comment type="subcellular location">
    <subcellularLocation>
        <location evidence="1">Cell membrane</location>
        <topology evidence="1">Multi-pass membrane protein</topology>
    </subcellularLocation>
</comment>
<keyword evidence="2" id="KW-1003">Cell membrane</keyword>
<dbReference type="OrthoDB" id="9770036at2"/>
<evidence type="ECO:0000256" key="4">
    <source>
        <dbReference type="ARBA" id="ARBA00022989"/>
    </source>
</evidence>
<proteinExistence type="predicted"/>
<evidence type="ECO:0000259" key="7">
    <source>
        <dbReference type="Pfam" id="PF02687"/>
    </source>
</evidence>
<evidence type="ECO:0000256" key="2">
    <source>
        <dbReference type="ARBA" id="ARBA00022475"/>
    </source>
</evidence>
<feature type="domain" description="ABC3 transporter permease C-terminal" evidence="7">
    <location>
        <begin position="299"/>
        <end position="409"/>
    </location>
</feature>
<keyword evidence="5 6" id="KW-0472">Membrane</keyword>
<feature type="transmembrane region" description="Helical" evidence="6">
    <location>
        <begin position="702"/>
        <end position="726"/>
    </location>
</feature>
<dbReference type="RefSeq" id="WP_138319131.1">
    <property type="nucleotide sequence ID" value="NZ_VCBC01000005.1"/>
</dbReference>
<organism evidence="9 10">
    <name type="scientific">Thalassotalea litorea</name>
    <dbReference type="NCBI Taxonomy" id="2020715"/>
    <lineage>
        <taxon>Bacteria</taxon>
        <taxon>Pseudomonadati</taxon>
        <taxon>Pseudomonadota</taxon>
        <taxon>Gammaproteobacteria</taxon>
        <taxon>Alteromonadales</taxon>
        <taxon>Colwelliaceae</taxon>
        <taxon>Thalassotalea</taxon>
    </lineage>
</organism>
<evidence type="ECO:0000256" key="1">
    <source>
        <dbReference type="ARBA" id="ARBA00004651"/>
    </source>
</evidence>
<dbReference type="EMBL" id="VCBC01000005">
    <property type="protein sequence ID" value="TLU66255.1"/>
    <property type="molecule type" value="Genomic_DNA"/>
</dbReference>
<dbReference type="InterPro" id="IPR050250">
    <property type="entry name" value="Macrolide_Exporter_MacB"/>
</dbReference>
<feature type="transmembrane region" description="Helical" evidence="6">
    <location>
        <begin position="294"/>
        <end position="315"/>
    </location>
</feature>
<evidence type="ECO:0000256" key="6">
    <source>
        <dbReference type="SAM" id="Phobius"/>
    </source>
</evidence>
<feature type="transmembrane region" description="Helical" evidence="6">
    <location>
        <begin position="21"/>
        <end position="42"/>
    </location>
</feature>
<dbReference type="Proteomes" id="UP000307790">
    <property type="component" value="Unassembled WGS sequence"/>
</dbReference>
<comment type="caution">
    <text evidence="9">The sequence shown here is derived from an EMBL/GenBank/DDBJ whole genome shotgun (WGS) entry which is preliminary data.</text>
</comment>
<evidence type="ECO:0000259" key="8">
    <source>
        <dbReference type="Pfam" id="PF12704"/>
    </source>
</evidence>
<dbReference type="GO" id="GO:0022857">
    <property type="term" value="F:transmembrane transporter activity"/>
    <property type="evidence" value="ECO:0007669"/>
    <property type="project" value="TreeGrafter"/>
</dbReference>
<feature type="transmembrane region" description="Helical" evidence="6">
    <location>
        <begin position="349"/>
        <end position="370"/>
    </location>
</feature>
<dbReference type="Pfam" id="PF12704">
    <property type="entry name" value="MacB_PCD"/>
    <property type="match status" value="1"/>
</dbReference>
<feature type="transmembrane region" description="Helical" evidence="6">
    <location>
        <begin position="786"/>
        <end position="808"/>
    </location>
</feature>
<dbReference type="InterPro" id="IPR003838">
    <property type="entry name" value="ABC3_permease_C"/>
</dbReference>
<reference evidence="9 10" key="1">
    <citation type="submission" date="2019-05" db="EMBL/GenBank/DDBJ databases">
        <title>Genome sequences of Thalassotalea litorea 1K03283.</title>
        <authorList>
            <person name="Zhang D."/>
        </authorList>
    </citation>
    <scope>NUCLEOTIDE SEQUENCE [LARGE SCALE GENOMIC DNA]</scope>
    <source>
        <strain evidence="9 10">MCCC 1K03283</strain>
    </source>
</reference>
<dbReference type="AlphaFoldDB" id="A0A5R9IL46"/>
<feature type="transmembrane region" description="Helical" evidence="6">
    <location>
        <begin position="758"/>
        <end position="774"/>
    </location>
</feature>
<evidence type="ECO:0000313" key="10">
    <source>
        <dbReference type="Proteomes" id="UP000307790"/>
    </source>
</evidence>
<dbReference type="Pfam" id="PF02687">
    <property type="entry name" value="FtsX"/>
    <property type="match status" value="2"/>
</dbReference>
<dbReference type="PANTHER" id="PTHR30572">
    <property type="entry name" value="MEMBRANE COMPONENT OF TRANSPORTER-RELATED"/>
    <property type="match status" value="1"/>
</dbReference>
<feature type="transmembrane region" description="Helical" evidence="6">
    <location>
        <begin position="432"/>
        <end position="455"/>
    </location>
</feature>
<accession>A0A5R9IL46</accession>
<protein>
    <submittedName>
        <fullName evidence="9">FtsX-like permease family protein</fullName>
    </submittedName>
</protein>
<dbReference type="GO" id="GO:0005886">
    <property type="term" value="C:plasma membrane"/>
    <property type="evidence" value="ECO:0007669"/>
    <property type="project" value="UniProtKB-SubCell"/>
</dbReference>
<evidence type="ECO:0000256" key="3">
    <source>
        <dbReference type="ARBA" id="ARBA00022692"/>
    </source>
</evidence>